<protein>
    <submittedName>
        <fullName evidence="1">Fructose-1, 6-bisphosphatase/inositol-1-monophosphatase</fullName>
        <ecNumber evidence="1">3.1.3.11</ecNumber>
    </submittedName>
</protein>
<reference evidence="1 2" key="1">
    <citation type="submission" date="2021-10" db="EMBL/GenBank/DDBJ databases">
        <authorList>
            <person name="Criscuolo A."/>
        </authorList>
    </citation>
    <scope>NUCLEOTIDE SEQUENCE [LARGE SCALE GENOMIC DNA]</scope>
    <source>
        <strain evidence="2">CIP 111883</strain>
    </source>
</reference>
<keyword evidence="2" id="KW-1185">Reference proteome</keyword>
<dbReference type="PRINTS" id="PR00377">
    <property type="entry name" value="IMPHPHTASES"/>
</dbReference>
<organism evidence="1 2">
    <name type="scientific">Sutcliffiella rhizosphaerae</name>
    <dbReference type="NCBI Taxonomy" id="2880967"/>
    <lineage>
        <taxon>Bacteria</taxon>
        <taxon>Bacillati</taxon>
        <taxon>Bacillota</taxon>
        <taxon>Bacilli</taxon>
        <taxon>Bacillales</taxon>
        <taxon>Bacillaceae</taxon>
        <taxon>Sutcliffiella</taxon>
    </lineage>
</organism>
<name>A0ABM8YTM2_9BACI</name>
<dbReference type="Gene3D" id="3.30.540.10">
    <property type="entry name" value="Fructose-1,6-Bisphosphatase, subunit A, domain 1"/>
    <property type="match status" value="1"/>
</dbReference>
<dbReference type="RefSeq" id="WP_230504645.1">
    <property type="nucleotide sequence ID" value="NZ_CAKJTJ010000043.1"/>
</dbReference>
<keyword evidence="1" id="KW-0378">Hydrolase</keyword>
<dbReference type="EMBL" id="CAKJTJ010000043">
    <property type="protein sequence ID" value="CAG9623315.1"/>
    <property type="molecule type" value="Genomic_DNA"/>
</dbReference>
<dbReference type="GO" id="GO:0042132">
    <property type="term" value="F:fructose 1,6-bisphosphate 1-phosphatase activity"/>
    <property type="evidence" value="ECO:0007669"/>
    <property type="project" value="UniProtKB-EC"/>
</dbReference>
<evidence type="ECO:0000313" key="2">
    <source>
        <dbReference type="Proteomes" id="UP000789833"/>
    </source>
</evidence>
<dbReference type="PANTHER" id="PTHR20854">
    <property type="entry name" value="INOSITOL MONOPHOSPHATASE"/>
    <property type="match status" value="1"/>
</dbReference>
<accession>A0ABM8YTM2</accession>
<evidence type="ECO:0000313" key="1">
    <source>
        <dbReference type="EMBL" id="CAG9623315.1"/>
    </source>
</evidence>
<dbReference type="PANTHER" id="PTHR20854:SF4">
    <property type="entry name" value="INOSITOL-1-MONOPHOSPHATASE-RELATED"/>
    <property type="match status" value="1"/>
</dbReference>
<gene>
    <name evidence="1" type="primary">suhB_2</name>
    <name evidence="1" type="ORF">BACCIP111883_04116</name>
</gene>
<dbReference type="SUPFAM" id="SSF56655">
    <property type="entry name" value="Carbohydrate phosphatase"/>
    <property type="match status" value="1"/>
</dbReference>
<dbReference type="InterPro" id="IPR000760">
    <property type="entry name" value="Inositol_monophosphatase-like"/>
</dbReference>
<comment type="caution">
    <text evidence="1">The sequence shown here is derived from an EMBL/GenBank/DDBJ whole genome shotgun (WGS) entry which is preliminary data.</text>
</comment>
<sequence>MERLIEKAKLVASEVIVLAGLATKEKFDQIAMVEEKDEFGDVVTEADHLAEKIILDTLIKQFPDHSITSEESGSNKVNSDWLWQVDPLDGTNNFAIGLPVYASSITLLYKNQPVLGVVYEPMVDRLFVAAHQKGATYNDQEMTVKKRDNPNRFTIGWIQGHAVRNEEKAVKLRQHIDLNCKRMLRTWAPTLTWAMLAKGDIDAVIIYNSEGEDLYSGLLMVKEAGGCVIDFEGNDFSGVTTTPYFIACHPDHKEYFMKLVQDGLGE</sequence>
<dbReference type="Proteomes" id="UP000789833">
    <property type="component" value="Unassembled WGS sequence"/>
</dbReference>
<dbReference type="Pfam" id="PF00459">
    <property type="entry name" value="Inositol_P"/>
    <property type="match status" value="1"/>
</dbReference>
<proteinExistence type="predicted"/>
<dbReference type="Gene3D" id="3.40.190.80">
    <property type="match status" value="1"/>
</dbReference>
<dbReference type="EC" id="3.1.3.11" evidence="1"/>